<evidence type="ECO:0000313" key="6">
    <source>
        <dbReference type="Proteomes" id="UP000276128"/>
    </source>
</evidence>
<proteinExistence type="predicted"/>
<dbReference type="SMART" id="SM00646">
    <property type="entry name" value="Ami_3"/>
    <property type="match status" value="1"/>
</dbReference>
<name>A0A3S0ADI5_9BACL</name>
<dbReference type="Pfam" id="PF07833">
    <property type="entry name" value="Cu_amine_oxidN1"/>
    <property type="match status" value="1"/>
</dbReference>
<dbReference type="Gene3D" id="3.40.630.40">
    <property type="entry name" value="Zn-dependent exopeptidases"/>
    <property type="match status" value="1"/>
</dbReference>
<dbReference type="OrthoDB" id="9806267at2"/>
<feature type="signal peptide" evidence="3">
    <location>
        <begin position="1"/>
        <end position="23"/>
    </location>
</feature>
<dbReference type="PANTHER" id="PTHR30404">
    <property type="entry name" value="N-ACETYLMURAMOYL-L-ALANINE AMIDASE"/>
    <property type="match status" value="1"/>
</dbReference>
<feature type="domain" description="MurNAc-LAA" evidence="4">
    <location>
        <begin position="401"/>
        <end position="508"/>
    </location>
</feature>
<dbReference type="Proteomes" id="UP000276128">
    <property type="component" value="Unassembled WGS sequence"/>
</dbReference>
<dbReference type="Gene3D" id="3.30.457.10">
    <property type="entry name" value="Copper amine oxidase-like, N-terminal domain"/>
    <property type="match status" value="1"/>
</dbReference>
<reference evidence="5 6" key="1">
    <citation type="submission" date="2018-12" db="EMBL/GenBank/DDBJ databases">
        <title>Bacillus ochoae sp. nov., Paenibacillus whitsoniae sp. nov., Paenibacillus spiritus sp. nov. Isolated from the Mars Exploration Rover during spacecraft assembly.</title>
        <authorList>
            <person name="Seuylemezian A."/>
            <person name="Vaishampayan P."/>
        </authorList>
    </citation>
    <scope>NUCLEOTIDE SEQUENCE [LARGE SCALE GENOMIC DNA]</scope>
    <source>
        <strain evidence="5 6">MER 54</strain>
    </source>
</reference>
<dbReference type="Pfam" id="PF11741">
    <property type="entry name" value="AMIN"/>
    <property type="match status" value="1"/>
</dbReference>
<feature type="chain" id="PRO_5018754125" evidence="3">
    <location>
        <begin position="24"/>
        <end position="514"/>
    </location>
</feature>
<dbReference type="PANTHER" id="PTHR30404:SF0">
    <property type="entry name" value="N-ACETYLMURAMOYL-L-ALANINE AMIDASE AMIC"/>
    <property type="match status" value="1"/>
</dbReference>
<dbReference type="SUPFAM" id="SSF53187">
    <property type="entry name" value="Zn-dependent exopeptidases"/>
    <property type="match status" value="1"/>
</dbReference>
<keyword evidence="3" id="KW-0732">Signal</keyword>
<keyword evidence="1" id="KW-0378">Hydrolase</keyword>
<dbReference type="InterPro" id="IPR012854">
    <property type="entry name" value="Cu_amine_oxidase-like_N"/>
</dbReference>
<evidence type="ECO:0000256" key="2">
    <source>
        <dbReference type="SAM" id="MobiDB-lite"/>
    </source>
</evidence>
<gene>
    <name evidence="5" type="ORF">EJQ19_06870</name>
</gene>
<dbReference type="GO" id="GO:0030288">
    <property type="term" value="C:outer membrane-bounded periplasmic space"/>
    <property type="evidence" value="ECO:0007669"/>
    <property type="project" value="TreeGrafter"/>
</dbReference>
<dbReference type="InterPro" id="IPR021731">
    <property type="entry name" value="AMIN_dom"/>
</dbReference>
<evidence type="ECO:0000256" key="3">
    <source>
        <dbReference type="SAM" id="SignalP"/>
    </source>
</evidence>
<dbReference type="SUPFAM" id="SSF55383">
    <property type="entry name" value="Copper amine oxidase, domain N"/>
    <property type="match status" value="1"/>
</dbReference>
<comment type="caution">
    <text evidence="5">The sequence shown here is derived from an EMBL/GenBank/DDBJ whole genome shotgun (WGS) entry which is preliminary data.</text>
</comment>
<dbReference type="AlphaFoldDB" id="A0A3S0ADI5"/>
<dbReference type="InterPro" id="IPR050695">
    <property type="entry name" value="N-acetylmuramoyl_amidase_3"/>
</dbReference>
<dbReference type="InterPro" id="IPR036582">
    <property type="entry name" value="Mao_N_sf"/>
</dbReference>
<evidence type="ECO:0000259" key="4">
    <source>
        <dbReference type="SMART" id="SM00646"/>
    </source>
</evidence>
<feature type="compositionally biased region" description="Low complexity" evidence="2">
    <location>
        <begin position="181"/>
        <end position="200"/>
    </location>
</feature>
<protein>
    <submittedName>
        <fullName evidence="5">AMIN domain-containing protein</fullName>
    </submittedName>
</protein>
<dbReference type="GO" id="GO:0008745">
    <property type="term" value="F:N-acetylmuramoyl-L-alanine amidase activity"/>
    <property type="evidence" value="ECO:0007669"/>
    <property type="project" value="InterPro"/>
</dbReference>
<dbReference type="CDD" id="cd02696">
    <property type="entry name" value="MurNAc-LAA"/>
    <property type="match status" value="1"/>
</dbReference>
<evidence type="ECO:0000313" key="5">
    <source>
        <dbReference type="EMBL" id="RTE10386.1"/>
    </source>
</evidence>
<feature type="region of interest" description="Disordered" evidence="2">
    <location>
        <begin position="155"/>
        <end position="208"/>
    </location>
</feature>
<dbReference type="Pfam" id="PF01520">
    <property type="entry name" value="Amidase_3"/>
    <property type="match status" value="1"/>
</dbReference>
<dbReference type="EMBL" id="RXHU01000018">
    <property type="protein sequence ID" value="RTE10386.1"/>
    <property type="molecule type" value="Genomic_DNA"/>
</dbReference>
<sequence length="514" mass="55853">MKFPALCLALLVALMLLPTTVFGAEASKPKPVQLYMNEKKLDVGEVIPRIVEGNTLVPVRVIVEEIGAKVGWEEAARKVTIKQDSNTMELLIDNKTVQFNGKKEQLEVAPFIENNITMLPLRYIVEKLGVEIKWDEPSYSVHMYKANEVDAKPVTGPVDLENGSVEVKPPLTGTGNGTVETPSGTGSSNTSGTGKGTNPGDTKGSEGTATVAGIRTISAITLSETDLTVTAKEGKLVPSVLKLSNPDRIVFDFPNTVLNDTLQKALVKNTGELPSKHPLVEKIRYSNFSSNPATVRIILDLKSTAYYQTQPVATAGTWRALIGDKPFQNVPAVPGDHLLTVVIDAGHGDTDPGALSLTGRHEKDFTLSTAKKVAEELAKDKRVQVLMTRSDDTFIPLDDRVSFANEAPADLFLSIHGNSAKATVSGTETYYNRPESIPFANVIHQYAVAATGFPDRRVREADYRVITKTTMPAVLLEVGYLSNKNDETAMYTEAFQDKLALALVNAIKDYLKLK</sequence>
<dbReference type="Gene3D" id="2.60.40.3500">
    <property type="match status" value="1"/>
</dbReference>
<dbReference type="GO" id="GO:0009253">
    <property type="term" value="P:peptidoglycan catabolic process"/>
    <property type="evidence" value="ECO:0007669"/>
    <property type="project" value="InterPro"/>
</dbReference>
<dbReference type="InterPro" id="IPR002508">
    <property type="entry name" value="MurNAc-LAA_cat"/>
</dbReference>
<organism evidence="5 6">
    <name type="scientific">Paenibacillus whitsoniae</name>
    <dbReference type="NCBI Taxonomy" id="2496558"/>
    <lineage>
        <taxon>Bacteria</taxon>
        <taxon>Bacillati</taxon>
        <taxon>Bacillota</taxon>
        <taxon>Bacilli</taxon>
        <taxon>Bacillales</taxon>
        <taxon>Paenibacillaceae</taxon>
        <taxon>Paenibacillus</taxon>
    </lineage>
</organism>
<accession>A0A3S0ADI5</accession>
<keyword evidence="6" id="KW-1185">Reference proteome</keyword>
<evidence type="ECO:0000256" key="1">
    <source>
        <dbReference type="ARBA" id="ARBA00022801"/>
    </source>
</evidence>
<dbReference type="RefSeq" id="WP_126140468.1">
    <property type="nucleotide sequence ID" value="NZ_RXHU01000018.1"/>
</dbReference>